<feature type="binding site" evidence="13">
    <location>
        <begin position="59"/>
        <end position="62"/>
    </location>
    <ligand>
        <name>GTP</name>
        <dbReference type="ChEBI" id="CHEBI:37565"/>
        <label>1</label>
    </ligand>
</feature>
<keyword evidence="18" id="KW-1185">Reference proteome</keyword>
<dbReference type="InterPro" id="IPR027417">
    <property type="entry name" value="P-loop_NTPase"/>
</dbReference>
<feature type="binding site" evidence="14">
    <location>
        <position position="23"/>
    </location>
    <ligand>
        <name>Mg(2+)</name>
        <dbReference type="ChEBI" id="CHEBI:18420"/>
        <label>2</label>
    </ligand>
</feature>
<dbReference type="SUPFAM" id="SSF52540">
    <property type="entry name" value="P-loop containing nucleoside triphosphate hydrolases"/>
    <property type="match status" value="1"/>
</dbReference>
<dbReference type="InterPro" id="IPR011642">
    <property type="entry name" value="Gate_dom"/>
</dbReference>
<name>A0A553CSZ9_9FLAO</name>
<feature type="transmembrane region" description="Helical" evidence="15">
    <location>
        <begin position="378"/>
        <end position="400"/>
    </location>
</feature>
<sequence>MSKQNINVALIGNPNVGKTSVFNQLTGLNQQVGNYPGITVEKKVGFCKLPNNINANVIDLPGTYSLNASSADESVVIELLLNKKDKLFPDVIVVVSEVENLKRNLLLFTQIKDLEIPTILVINMIDRMQLKGISLDIPFLEEQLKTKIVLVSSRKKIGVEALKTLITTYKTISTEPCLDASSIDDDYFNTLRKTFPNQSLYKLWLVITQDVNFVDLNRKALEKQSFTKTNSELKKLQQKETIKRYQFINNTLKIGQKVDSAKATDFRSKLDRVLTHKVWGYLIFFVVLFGIFQSIFEWSKIPMDFIDSSFASLSSLTNQNLPPGAFTNLIAQGIIPGIGGILMFIPQITFLFLFISILEESGYMSRVVFLMDKIMRRFGLSGKSVVPLISGTACAIPAIMATRNIENWKERLITILVTPFTTCSARLPVYAIIIGLVIPDKYVFGILNLQGLTLMLLYILGFGMAILSAYMLNKVLQLNCKTFFVVEMPNYKLPMFKNVMITVVEKTKAFVFGAGKIILAISVILWFLASNGPSEKFRNAKTIITSKAENKSLSVLEIENKVAAYKLENSYIGLMGKTIEPAISPLGYDWKIGVAIISSFAAREVFVGTLATIYSVGGSDNENTIRNKMATETNPKTGEKIFNFASGISLLLFYAFALQCISTLAVTKKETNSWKWPLGQLVFMSSFAYIMALIAYQLLK</sequence>
<keyword evidence="6 13" id="KW-0547">Nucleotide-binding</keyword>
<evidence type="ECO:0000256" key="9">
    <source>
        <dbReference type="ARBA" id="ARBA00023065"/>
    </source>
</evidence>
<evidence type="ECO:0000256" key="1">
    <source>
        <dbReference type="ARBA" id="ARBA00004651"/>
    </source>
</evidence>
<dbReference type="Pfam" id="PF07664">
    <property type="entry name" value="FeoB_C"/>
    <property type="match status" value="1"/>
</dbReference>
<dbReference type="GO" id="GO:0046872">
    <property type="term" value="F:metal ion binding"/>
    <property type="evidence" value="ECO:0007669"/>
    <property type="project" value="UniProtKB-KW"/>
</dbReference>
<proteinExistence type="inferred from homology"/>
<evidence type="ECO:0000313" key="18">
    <source>
        <dbReference type="Proteomes" id="UP000318585"/>
    </source>
</evidence>
<dbReference type="Pfam" id="PF02421">
    <property type="entry name" value="FeoB_N"/>
    <property type="match status" value="1"/>
</dbReference>
<feature type="transmembrane region" description="Helical" evidence="15">
    <location>
        <begin position="412"/>
        <end position="439"/>
    </location>
</feature>
<keyword evidence="10 13" id="KW-0342">GTP-binding</keyword>
<dbReference type="PANTHER" id="PTHR43185:SF1">
    <property type="entry name" value="FE(2+) TRANSPORTER FEOB"/>
    <property type="match status" value="1"/>
</dbReference>
<reference evidence="17 18" key="1">
    <citation type="submission" date="2019-07" db="EMBL/GenBank/DDBJ databases">
        <title>Novel species of Flavobacterium.</title>
        <authorList>
            <person name="Liu Q."/>
            <person name="Xin Y.-H."/>
        </authorList>
    </citation>
    <scope>NUCLEOTIDE SEQUENCE [LARGE SCALE GENOMIC DNA]</scope>
    <source>
        <strain evidence="17 18">LB3P56</strain>
    </source>
</reference>
<feature type="binding site" evidence="13">
    <location>
        <begin position="37"/>
        <end position="41"/>
    </location>
    <ligand>
        <name>GTP</name>
        <dbReference type="ChEBI" id="CHEBI:37565"/>
        <label>1</label>
    </ligand>
</feature>
<keyword evidence="2 15" id="KW-0813">Transport</keyword>
<accession>A0A553CSZ9</accession>
<evidence type="ECO:0000256" key="14">
    <source>
        <dbReference type="PIRSR" id="PIRSR603373-2"/>
    </source>
</evidence>
<feature type="binding site" evidence="14">
    <location>
        <position position="26"/>
    </location>
    <ligand>
        <name>Mg(2+)</name>
        <dbReference type="ChEBI" id="CHEBI:18420"/>
        <label>2</label>
    </ligand>
</feature>
<dbReference type="GO" id="GO:0005525">
    <property type="term" value="F:GTP binding"/>
    <property type="evidence" value="ECO:0007669"/>
    <property type="project" value="UniProtKB-KW"/>
</dbReference>
<keyword evidence="11 15" id="KW-0472">Membrane</keyword>
<evidence type="ECO:0000256" key="10">
    <source>
        <dbReference type="ARBA" id="ARBA00023134"/>
    </source>
</evidence>
<dbReference type="InterPro" id="IPR030389">
    <property type="entry name" value="G_FEOB_dom"/>
</dbReference>
<keyword evidence="8 15" id="KW-0408">Iron</keyword>
<dbReference type="InterPro" id="IPR003373">
    <property type="entry name" value="Fe2_transport_prot-B"/>
</dbReference>
<dbReference type="Gene3D" id="3.40.50.300">
    <property type="entry name" value="P-loop containing nucleotide triphosphate hydrolases"/>
    <property type="match status" value="1"/>
</dbReference>
<evidence type="ECO:0000256" key="12">
    <source>
        <dbReference type="NCBIfam" id="TIGR00437"/>
    </source>
</evidence>
<keyword evidence="14" id="KW-0479">Metal-binding</keyword>
<feature type="transmembrane region" description="Helical" evidence="15">
    <location>
        <begin position="278"/>
        <end position="296"/>
    </location>
</feature>
<evidence type="ECO:0000256" key="15">
    <source>
        <dbReference type="RuleBase" id="RU362098"/>
    </source>
</evidence>
<evidence type="ECO:0000256" key="4">
    <source>
        <dbReference type="ARBA" id="ARBA00022496"/>
    </source>
</evidence>
<dbReference type="InterPro" id="IPR050860">
    <property type="entry name" value="FeoB_GTPase"/>
</dbReference>
<dbReference type="GO" id="GO:0005886">
    <property type="term" value="C:plasma membrane"/>
    <property type="evidence" value="ECO:0007669"/>
    <property type="project" value="UniProtKB-SubCell"/>
</dbReference>
<dbReference type="NCBIfam" id="TIGR00437">
    <property type="entry name" value="feoB"/>
    <property type="match status" value="1"/>
</dbReference>
<dbReference type="RefSeq" id="WP_143390490.1">
    <property type="nucleotide sequence ID" value="NZ_VJZQ01000010.1"/>
</dbReference>
<feature type="transmembrane region" description="Helical" evidence="15">
    <location>
        <begin position="451"/>
        <end position="472"/>
    </location>
</feature>
<dbReference type="CDD" id="cd01879">
    <property type="entry name" value="FeoB"/>
    <property type="match status" value="1"/>
</dbReference>
<feature type="transmembrane region" description="Helical" evidence="15">
    <location>
        <begin position="641"/>
        <end position="666"/>
    </location>
</feature>
<evidence type="ECO:0000256" key="13">
    <source>
        <dbReference type="PIRSR" id="PIRSR603373-1"/>
    </source>
</evidence>
<comment type="function">
    <text evidence="15">Probable transporter of a GTP-driven Fe(2+) uptake system.</text>
</comment>
<dbReference type="AlphaFoldDB" id="A0A553CSZ9"/>
<dbReference type="PRINTS" id="PR00326">
    <property type="entry name" value="GTP1OBG"/>
</dbReference>
<feature type="transmembrane region" description="Helical" evidence="15">
    <location>
        <begin position="334"/>
        <end position="358"/>
    </location>
</feature>
<dbReference type="Pfam" id="PF07670">
    <property type="entry name" value="Gate"/>
    <property type="match status" value="2"/>
</dbReference>
<evidence type="ECO:0000256" key="7">
    <source>
        <dbReference type="ARBA" id="ARBA00022989"/>
    </source>
</evidence>
<feature type="binding site" evidence="13">
    <location>
        <begin position="12"/>
        <end position="19"/>
    </location>
    <ligand>
        <name>GTP</name>
        <dbReference type="ChEBI" id="CHEBI:37565"/>
        <label>1</label>
    </ligand>
</feature>
<dbReference type="InterPro" id="IPR006073">
    <property type="entry name" value="GTP-bd"/>
</dbReference>
<evidence type="ECO:0000259" key="16">
    <source>
        <dbReference type="PROSITE" id="PS51711"/>
    </source>
</evidence>
<evidence type="ECO:0000256" key="8">
    <source>
        <dbReference type="ARBA" id="ARBA00023004"/>
    </source>
</evidence>
<feature type="binding site" evidence="13">
    <location>
        <begin position="123"/>
        <end position="126"/>
    </location>
    <ligand>
        <name>GTP</name>
        <dbReference type="ChEBI" id="CHEBI:37565"/>
        <label>1</label>
    </ligand>
</feature>
<dbReference type="Proteomes" id="UP000318585">
    <property type="component" value="Unassembled WGS sequence"/>
</dbReference>
<dbReference type="InterPro" id="IPR011640">
    <property type="entry name" value="Fe2_transport_prot_B_C"/>
</dbReference>
<feature type="domain" description="FeoB-type G" evidence="16">
    <location>
        <begin position="5"/>
        <end position="172"/>
    </location>
</feature>
<evidence type="ECO:0000256" key="6">
    <source>
        <dbReference type="ARBA" id="ARBA00022741"/>
    </source>
</evidence>
<keyword evidence="4 15" id="KW-0410">Iron transport</keyword>
<protein>
    <recommendedName>
        <fullName evidence="12 15">Ferrous iron transport protein B</fullName>
    </recommendedName>
</protein>
<dbReference type="PANTHER" id="PTHR43185">
    <property type="entry name" value="FERROUS IRON TRANSPORT PROTEIN B"/>
    <property type="match status" value="1"/>
</dbReference>
<dbReference type="OrthoDB" id="9809127at2"/>
<keyword evidence="3" id="KW-1003">Cell membrane</keyword>
<dbReference type="GO" id="GO:0015093">
    <property type="term" value="F:ferrous iron transmembrane transporter activity"/>
    <property type="evidence" value="ECO:0007669"/>
    <property type="project" value="UniProtKB-UniRule"/>
</dbReference>
<feature type="transmembrane region" description="Helical" evidence="15">
    <location>
        <begin position="509"/>
        <end position="529"/>
    </location>
</feature>
<dbReference type="EMBL" id="VJZR01000001">
    <property type="protein sequence ID" value="TRX23643.1"/>
    <property type="molecule type" value="Genomic_DNA"/>
</dbReference>
<keyword evidence="5 15" id="KW-0812">Transmembrane</keyword>
<evidence type="ECO:0000313" key="17">
    <source>
        <dbReference type="EMBL" id="TRX23643.1"/>
    </source>
</evidence>
<comment type="caution">
    <text evidence="17">The sequence shown here is derived from an EMBL/GenBank/DDBJ whole genome shotgun (WGS) entry which is preliminary data.</text>
</comment>
<organism evidence="17 18">
    <name type="scientific">Flavobacterium franklandianum</name>
    <dbReference type="NCBI Taxonomy" id="2594430"/>
    <lineage>
        <taxon>Bacteria</taxon>
        <taxon>Pseudomonadati</taxon>
        <taxon>Bacteroidota</taxon>
        <taxon>Flavobacteriia</taxon>
        <taxon>Flavobacteriales</taxon>
        <taxon>Flavobacteriaceae</taxon>
        <taxon>Flavobacterium</taxon>
    </lineage>
</organism>
<evidence type="ECO:0000256" key="3">
    <source>
        <dbReference type="ARBA" id="ARBA00022475"/>
    </source>
</evidence>
<evidence type="ECO:0000256" key="11">
    <source>
        <dbReference type="ARBA" id="ARBA00023136"/>
    </source>
</evidence>
<keyword evidence="9" id="KW-0406">Ion transport</keyword>
<evidence type="ECO:0000256" key="5">
    <source>
        <dbReference type="ARBA" id="ARBA00022692"/>
    </source>
</evidence>
<keyword evidence="7 15" id="KW-1133">Transmembrane helix</keyword>
<feature type="transmembrane region" description="Helical" evidence="15">
    <location>
        <begin position="678"/>
        <end position="699"/>
    </location>
</feature>
<comment type="subcellular location">
    <subcellularLocation>
        <location evidence="15">Cell inner membrane</location>
        <topology evidence="15">Multi-pass membrane protein</topology>
    </subcellularLocation>
    <subcellularLocation>
        <location evidence="1">Cell membrane</location>
        <topology evidence="1">Multi-pass membrane protein</topology>
    </subcellularLocation>
</comment>
<dbReference type="PROSITE" id="PS51711">
    <property type="entry name" value="G_FEOB"/>
    <property type="match status" value="1"/>
</dbReference>
<feature type="binding site" evidence="14">
    <location>
        <position position="27"/>
    </location>
    <ligand>
        <name>Mg(2+)</name>
        <dbReference type="ChEBI" id="CHEBI:18420"/>
        <label>2</label>
    </ligand>
</feature>
<gene>
    <name evidence="17" type="primary">feoB</name>
    <name evidence="17" type="ORF">FNW17_00235</name>
</gene>
<keyword evidence="14" id="KW-0460">Magnesium</keyword>
<comment type="similarity">
    <text evidence="15">Belongs to the TRAFAC class TrmE-Era-EngA-EngB-Septin-like GTPase superfamily. FeoB GTPase (TC 9.A.8) family.</text>
</comment>
<evidence type="ECO:0000256" key="2">
    <source>
        <dbReference type="ARBA" id="ARBA00022448"/>
    </source>
</evidence>